<keyword evidence="4" id="KW-0010">Activator</keyword>
<feature type="domain" description="PTS EIIA type-2" evidence="6">
    <location>
        <begin position="531"/>
        <end position="672"/>
    </location>
</feature>
<dbReference type="InterPro" id="IPR013011">
    <property type="entry name" value="PTS_EIIB_2"/>
</dbReference>
<protein>
    <submittedName>
        <fullName evidence="9">PRD domain-containing protein</fullName>
    </submittedName>
</protein>
<accession>A0A923LIF4</accession>
<dbReference type="InterPro" id="IPR013196">
    <property type="entry name" value="HTH_11"/>
</dbReference>
<reference evidence="9" key="1">
    <citation type="submission" date="2020-08" db="EMBL/GenBank/DDBJ databases">
        <title>Genome public.</title>
        <authorList>
            <person name="Liu C."/>
            <person name="Sun Q."/>
        </authorList>
    </citation>
    <scope>NUCLEOTIDE SEQUENCE</scope>
    <source>
        <strain evidence="9">NSJ-55</strain>
    </source>
</reference>
<dbReference type="InterPro" id="IPR036634">
    <property type="entry name" value="PRD_sf"/>
</dbReference>
<keyword evidence="10" id="KW-1185">Reference proteome</keyword>
<dbReference type="PANTHER" id="PTHR30185">
    <property type="entry name" value="CRYPTIC BETA-GLUCOSIDE BGL OPERON ANTITERMINATOR"/>
    <property type="match status" value="1"/>
</dbReference>
<sequence>MQQVYMNARCREILQMLLESDTYLTQQQIAEKMQVSKRSIYYDLCRINEWLEFYHIPELEMVRGKGILIEKALRSKIEACAEGIEKDENYILSPMERVHLIICIIIYSKEPVYIDQLMDYCMVSRNTIFNDMRVVVNQLQDYDLKLEYESKRGYRISGDSIKIRAIFLVNFQELQSLFENRSLDFIERERIHDNIEKLRKIEEELNTKYVEGSLDSLAVLLPLMDGRDTNLYFPNLKRAELESTKEFQLVEKYFPKLSEKEKIYLCLHLLGARVTVASNDIFEEESNQTVYEITKALIAEFEKIACVTFENKEELGRALFVHINSSLYRYQYGIQIMDTMSKDIIREYPDLFDITKVVSKYIERQIGMPIQDGEIAYLALHFGAHLPISRDSHSSFRILIVCANGISTGNMLRRELQKMLPEAQIVDVIAAQNIQNAQNICDLIVSTVRIKNVVPVVHVHPILTNADREEILRHVKEKPLLRDVENLFSIVKPYIGEKDYETVKKKIDDYFFRGKREGAGDTKRKAKGFLDYLVPGHIQIYNGEYRWTDALRESGKCLLENKSIEKRYIDDIISQLRYYGPYMFITSRVVLAHSKPEEGVNRLDVSLHIFKKNIAFSDFHRANIIIMLAAEDQESHLKILRDILAVFSIQTKIDDILQLETPEEVLAYLGKSLEHEEDL</sequence>
<evidence type="ECO:0000259" key="6">
    <source>
        <dbReference type="PROSITE" id="PS51094"/>
    </source>
</evidence>
<evidence type="ECO:0000256" key="5">
    <source>
        <dbReference type="ARBA" id="ARBA00023163"/>
    </source>
</evidence>
<dbReference type="Gene3D" id="3.40.930.10">
    <property type="entry name" value="Mannitol-specific EII, Chain A"/>
    <property type="match status" value="1"/>
</dbReference>
<keyword evidence="3" id="KW-0805">Transcription regulation</keyword>
<dbReference type="SUPFAM" id="SSF55804">
    <property type="entry name" value="Phoshotransferase/anion transport protein"/>
    <property type="match status" value="1"/>
</dbReference>
<comment type="caution">
    <text evidence="9">The sequence shown here is derived from an EMBL/GenBank/DDBJ whole genome shotgun (WGS) entry which is preliminary data.</text>
</comment>
<dbReference type="SUPFAM" id="SSF46785">
    <property type="entry name" value="Winged helix' DNA-binding domain"/>
    <property type="match status" value="2"/>
</dbReference>
<dbReference type="Gene3D" id="1.10.1790.10">
    <property type="entry name" value="PRD domain"/>
    <property type="match status" value="1"/>
</dbReference>
<dbReference type="PROSITE" id="PS51372">
    <property type="entry name" value="PRD_2"/>
    <property type="match status" value="1"/>
</dbReference>
<dbReference type="AlphaFoldDB" id="A0A923LIF4"/>
<dbReference type="Gene3D" id="3.40.50.2300">
    <property type="match status" value="1"/>
</dbReference>
<name>A0A923LIF4_9FIRM</name>
<dbReference type="InterPro" id="IPR011608">
    <property type="entry name" value="PRD"/>
</dbReference>
<evidence type="ECO:0000256" key="2">
    <source>
        <dbReference type="ARBA" id="ARBA00022737"/>
    </source>
</evidence>
<dbReference type="EMBL" id="JACOPF010000001">
    <property type="protein sequence ID" value="MBC5688898.1"/>
    <property type="molecule type" value="Genomic_DNA"/>
</dbReference>
<dbReference type="Pfam" id="PF08279">
    <property type="entry name" value="HTH_11"/>
    <property type="match status" value="1"/>
</dbReference>
<dbReference type="GO" id="GO:0009401">
    <property type="term" value="P:phosphoenolpyruvate-dependent sugar phosphotransferase system"/>
    <property type="evidence" value="ECO:0007669"/>
    <property type="project" value="InterPro"/>
</dbReference>
<evidence type="ECO:0000259" key="7">
    <source>
        <dbReference type="PROSITE" id="PS51099"/>
    </source>
</evidence>
<dbReference type="InterPro" id="IPR036388">
    <property type="entry name" value="WH-like_DNA-bd_sf"/>
</dbReference>
<evidence type="ECO:0000256" key="1">
    <source>
        <dbReference type="ARBA" id="ARBA00022679"/>
    </source>
</evidence>
<dbReference type="InterPro" id="IPR003501">
    <property type="entry name" value="PTS_EIIB_2/3"/>
</dbReference>
<proteinExistence type="predicted"/>
<dbReference type="Pfam" id="PF00359">
    <property type="entry name" value="PTS_EIIA_2"/>
    <property type="match status" value="1"/>
</dbReference>
<dbReference type="Gene3D" id="1.10.10.10">
    <property type="entry name" value="Winged helix-like DNA-binding domain superfamily/Winged helix DNA-binding domain"/>
    <property type="match status" value="2"/>
</dbReference>
<evidence type="ECO:0000256" key="4">
    <source>
        <dbReference type="ARBA" id="ARBA00023159"/>
    </source>
</evidence>
<evidence type="ECO:0000256" key="3">
    <source>
        <dbReference type="ARBA" id="ARBA00023015"/>
    </source>
</evidence>
<dbReference type="InterPro" id="IPR016152">
    <property type="entry name" value="PTrfase/Anion_transptr"/>
</dbReference>
<evidence type="ECO:0000313" key="9">
    <source>
        <dbReference type="EMBL" id="MBC5688898.1"/>
    </source>
</evidence>
<dbReference type="Pfam" id="PF00874">
    <property type="entry name" value="PRD"/>
    <property type="match status" value="1"/>
</dbReference>
<dbReference type="InterPro" id="IPR036095">
    <property type="entry name" value="PTS_EIIB-like_sf"/>
</dbReference>
<keyword evidence="2" id="KW-0677">Repeat</keyword>
<dbReference type="PANTHER" id="PTHR30185:SF9">
    <property type="entry name" value="MANNITOL-SPECIFIC PHOSPHOTRANSFERASE ENZYME IIA COMPONENT"/>
    <property type="match status" value="1"/>
</dbReference>
<gene>
    <name evidence="9" type="ORF">H8S37_08170</name>
</gene>
<dbReference type="InterPro" id="IPR050661">
    <property type="entry name" value="BglG_antiterminators"/>
</dbReference>
<dbReference type="InterPro" id="IPR036390">
    <property type="entry name" value="WH_DNA-bd_sf"/>
</dbReference>
<dbReference type="GO" id="GO:0008982">
    <property type="term" value="F:protein-N(PI)-phosphohistidine-sugar phosphotransferase activity"/>
    <property type="evidence" value="ECO:0007669"/>
    <property type="project" value="InterPro"/>
</dbReference>
<dbReference type="Pfam" id="PF05043">
    <property type="entry name" value="Mga"/>
    <property type="match status" value="1"/>
</dbReference>
<dbReference type="GO" id="GO:0006355">
    <property type="term" value="P:regulation of DNA-templated transcription"/>
    <property type="evidence" value="ECO:0007669"/>
    <property type="project" value="InterPro"/>
</dbReference>
<keyword evidence="1" id="KW-0808">Transferase</keyword>
<feature type="domain" description="PRD" evidence="8">
    <location>
        <begin position="285"/>
        <end position="392"/>
    </location>
</feature>
<dbReference type="InterPro" id="IPR007737">
    <property type="entry name" value="Mga_HTH"/>
</dbReference>
<keyword evidence="5" id="KW-0804">Transcription</keyword>
<dbReference type="Pfam" id="PF02302">
    <property type="entry name" value="PTS_IIB"/>
    <property type="match status" value="1"/>
</dbReference>
<dbReference type="CDD" id="cd05568">
    <property type="entry name" value="PTS_IIB_bgl_like"/>
    <property type="match status" value="1"/>
</dbReference>
<evidence type="ECO:0000313" key="10">
    <source>
        <dbReference type="Proteomes" id="UP000652477"/>
    </source>
</evidence>
<dbReference type="PROSITE" id="PS51094">
    <property type="entry name" value="PTS_EIIA_TYPE_2"/>
    <property type="match status" value="1"/>
</dbReference>
<dbReference type="RefSeq" id="WP_186875482.1">
    <property type="nucleotide sequence ID" value="NZ_JACOPF010000001.1"/>
</dbReference>
<dbReference type="Proteomes" id="UP000652477">
    <property type="component" value="Unassembled WGS sequence"/>
</dbReference>
<dbReference type="PROSITE" id="PS51099">
    <property type="entry name" value="PTS_EIIB_TYPE_2"/>
    <property type="match status" value="1"/>
</dbReference>
<dbReference type="SUPFAM" id="SSF63520">
    <property type="entry name" value="PTS-regulatory domain, PRD"/>
    <property type="match status" value="1"/>
</dbReference>
<evidence type="ECO:0000259" key="8">
    <source>
        <dbReference type="PROSITE" id="PS51372"/>
    </source>
</evidence>
<feature type="domain" description="PTS EIIB type-2" evidence="7">
    <location>
        <begin position="396"/>
        <end position="483"/>
    </location>
</feature>
<organism evidence="9 10">
    <name type="scientific">Mediterraneibacter hominis</name>
    <dbReference type="NCBI Taxonomy" id="2763054"/>
    <lineage>
        <taxon>Bacteria</taxon>
        <taxon>Bacillati</taxon>
        <taxon>Bacillota</taxon>
        <taxon>Clostridia</taxon>
        <taxon>Lachnospirales</taxon>
        <taxon>Lachnospiraceae</taxon>
        <taxon>Mediterraneibacter</taxon>
    </lineage>
</organism>
<dbReference type="SUPFAM" id="SSF52794">
    <property type="entry name" value="PTS system IIB component-like"/>
    <property type="match status" value="1"/>
</dbReference>
<dbReference type="InterPro" id="IPR002178">
    <property type="entry name" value="PTS_EIIA_type-2_dom"/>
</dbReference>